<evidence type="ECO:0000256" key="2">
    <source>
        <dbReference type="ARBA" id="ARBA00022692"/>
    </source>
</evidence>
<dbReference type="EMBL" id="UINC01002527">
    <property type="protein sequence ID" value="SUZ97632.1"/>
    <property type="molecule type" value="Genomic_DNA"/>
</dbReference>
<protein>
    <submittedName>
        <fullName evidence="6">Uncharacterized protein</fullName>
    </submittedName>
</protein>
<evidence type="ECO:0000313" key="6">
    <source>
        <dbReference type="EMBL" id="SUZ97632.1"/>
    </source>
</evidence>
<reference evidence="6" key="1">
    <citation type="submission" date="2018-05" db="EMBL/GenBank/DDBJ databases">
        <authorList>
            <person name="Lanie J.A."/>
            <person name="Ng W.-L."/>
            <person name="Kazmierczak K.M."/>
            <person name="Andrzejewski T.M."/>
            <person name="Davidsen T.M."/>
            <person name="Wayne K.J."/>
            <person name="Tettelin H."/>
            <person name="Glass J.I."/>
            <person name="Rusch D."/>
            <person name="Podicherti R."/>
            <person name="Tsui H.-C.T."/>
            <person name="Winkler M.E."/>
        </authorList>
    </citation>
    <scope>NUCLEOTIDE SEQUENCE</scope>
</reference>
<keyword evidence="1" id="KW-1003">Cell membrane</keyword>
<keyword evidence="3 5" id="KW-1133">Transmembrane helix</keyword>
<gene>
    <name evidence="6" type="ORF">METZ01_LOCUS50486</name>
</gene>
<dbReference type="AlphaFoldDB" id="A0A381S0N2"/>
<dbReference type="HAMAP" id="MF_01562">
    <property type="entry name" value="FloA"/>
    <property type="match status" value="1"/>
</dbReference>
<keyword evidence="4 5" id="KW-0472">Membrane</keyword>
<accession>A0A381S0N2</accession>
<dbReference type="Pfam" id="PF12127">
    <property type="entry name" value="FloA"/>
    <property type="match status" value="1"/>
</dbReference>
<keyword evidence="2 5" id="KW-0812">Transmembrane</keyword>
<organism evidence="6">
    <name type="scientific">marine metagenome</name>
    <dbReference type="NCBI Taxonomy" id="408172"/>
    <lineage>
        <taxon>unclassified sequences</taxon>
        <taxon>metagenomes</taxon>
        <taxon>ecological metagenomes</taxon>
    </lineage>
</organism>
<evidence type="ECO:0000256" key="1">
    <source>
        <dbReference type="ARBA" id="ARBA00022475"/>
    </source>
</evidence>
<evidence type="ECO:0000256" key="4">
    <source>
        <dbReference type="ARBA" id="ARBA00023136"/>
    </source>
</evidence>
<dbReference type="InterPro" id="IPR022853">
    <property type="entry name" value="FloA"/>
</dbReference>
<proteinExistence type="inferred from homology"/>
<dbReference type="NCBIfam" id="NF010186">
    <property type="entry name" value="PRK13665.1"/>
    <property type="match status" value="1"/>
</dbReference>
<feature type="transmembrane region" description="Helical" evidence="5">
    <location>
        <begin position="6"/>
        <end position="29"/>
    </location>
</feature>
<evidence type="ECO:0000256" key="3">
    <source>
        <dbReference type="ARBA" id="ARBA00022989"/>
    </source>
</evidence>
<evidence type="ECO:0000256" key="5">
    <source>
        <dbReference type="SAM" id="Phobius"/>
    </source>
</evidence>
<name>A0A381S0N2_9ZZZZ</name>
<sequence>MPVVQMFMLGMIVFIVLTILYFVPIGMWIQGIVSLGLGRIRIIDLIRMRLRKISPRLVTDGVINLHKAGLPHISTDMLETHYLAGGNVLNIVSALIAASKANIQLPFETATAIDLAGRDVKEAVQTSVYPKVIDAPVKGTLAAVAKDGIEVKARARVTVRTNIPGLVGGATDDTVIARVGEGIVSAIGSSQTYSAVLENPDAISRAVLDKGLDAGTAFEILSIDIADLDVGKNIGASLQADQAEADLRVAQAKAETRRAMAVAEEQEMTARTQEMRAKVVEAEAEVPKAMAQAFRDGNMGIMDYYKMENIKSDTTMRDAIAGTDSELSDDDPLEDD</sequence>